<keyword evidence="4 5" id="KW-0472">Membrane</keyword>
<evidence type="ECO:0000256" key="5">
    <source>
        <dbReference type="SAM" id="Phobius"/>
    </source>
</evidence>
<dbReference type="WBParaSite" id="PTRK_0001063400.1">
    <property type="protein sequence ID" value="PTRK_0001063400.1"/>
    <property type="gene ID" value="PTRK_0001063400"/>
</dbReference>
<dbReference type="GO" id="GO:0005783">
    <property type="term" value="C:endoplasmic reticulum"/>
    <property type="evidence" value="ECO:0007669"/>
    <property type="project" value="TreeGrafter"/>
</dbReference>
<dbReference type="AlphaFoldDB" id="A0A0N4ZQ30"/>
<dbReference type="InterPro" id="IPR052263">
    <property type="entry name" value="GPI_Anchor_Biosynth"/>
</dbReference>
<keyword evidence="7" id="KW-1185">Reference proteome</keyword>
<accession>A0A0N4ZQ30</accession>
<reference evidence="8" key="1">
    <citation type="submission" date="2017-02" db="UniProtKB">
        <authorList>
            <consortium name="WormBaseParasite"/>
        </authorList>
    </citation>
    <scope>IDENTIFICATION</scope>
</reference>
<evidence type="ECO:0000256" key="2">
    <source>
        <dbReference type="ARBA" id="ARBA00022692"/>
    </source>
</evidence>
<sequence length="110" mass="12942">MEKPKLRNTTIDEENLTTQLPDSDRAIYGFAFYVLNWILFVSYLIWVLTPYTYLEYFSLSFLPSKFYGLCLPLLVPFSIVIYITGVFICNIINFQGIYDEESHLKNDFGR</sequence>
<evidence type="ECO:0000256" key="4">
    <source>
        <dbReference type="ARBA" id="ARBA00023136"/>
    </source>
</evidence>
<organism evidence="7 8">
    <name type="scientific">Parastrongyloides trichosuri</name>
    <name type="common">Possum-specific nematode worm</name>
    <dbReference type="NCBI Taxonomy" id="131310"/>
    <lineage>
        <taxon>Eukaryota</taxon>
        <taxon>Metazoa</taxon>
        <taxon>Ecdysozoa</taxon>
        <taxon>Nematoda</taxon>
        <taxon>Chromadorea</taxon>
        <taxon>Rhabditida</taxon>
        <taxon>Tylenchina</taxon>
        <taxon>Panagrolaimomorpha</taxon>
        <taxon>Strongyloidoidea</taxon>
        <taxon>Strongyloididae</taxon>
        <taxon>Parastrongyloides</taxon>
    </lineage>
</organism>
<keyword evidence="2 5" id="KW-0812">Transmembrane</keyword>
<dbReference type="PANTHER" id="PTHR46346:SF1">
    <property type="entry name" value="PHOSPHATIDYLINOSITOL N-ACETYLGLUCOSAMINYLTRANSFERASE SUBUNIT P"/>
    <property type="match status" value="1"/>
</dbReference>
<feature type="transmembrane region" description="Helical" evidence="5">
    <location>
        <begin position="66"/>
        <end position="92"/>
    </location>
</feature>
<comment type="subcellular location">
    <subcellularLocation>
        <location evidence="1">Membrane</location>
        <topology evidence="1">Multi-pass membrane protein</topology>
    </subcellularLocation>
</comment>
<dbReference type="InterPro" id="IPR013717">
    <property type="entry name" value="PIG-P"/>
</dbReference>
<dbReference type="GO" id="GO:0016020">
    <property type="term" value="C:membrane"/>
    <property type="evidence" value="ECO:0007669"/>
    <property type="project" value="UniProtKB-SubCell"/>
</dbReference>
<evidence type="ECO:0000313" key="8">
    <source>
        <dbReference type="WBParaSite" id="PTRK_0001063400.1"/>
    </source>
</evidence>
<name>A0A0N4ZQ30_PARTI</name>
<feature type="transmembrane region" description="Helical" evidence="5">
    <location>
        <begin position="26"/>
        <end position="46"/>
    </location>
</feature>
<evidence type="ECO:0000256" key="1">
    <source>
        <dbReference type="ARBA" id="ARBA00004141"/>
    </source>
</evidence>
<protein>
    <submittedName>
        <fullName evidence="8">PIG-P domain-containing protein</fullName>
    </submittedName>
</protein>
<evidence type="ECO:0000259" key="6">
    <source>
        <dbReference type="Pfam" id="PF08510"/>
    </source>
</evidence>
<proteinExistence type="predicted"/>
<keyword evidence="3 5" id="KW-1133">Transmembrane helix</keyword>
<feature type="domain" description="PIG-P" evidence="6">
    <location>
        <begin position="25"/>
        <end position="96"/>
    </location>
</feature>
<dbReference type="Pfam" id="PF08510">
    <property type="entry name" value="PIG-P"/>
    <property type="match status" value="1"/>
</dbReference>
<dbReference type="STRING" id="131310.A0A0N4ZQ30"/>
<evidence type="ECO:0000313" key="7">
    <source>
        <dbReference type="Proteomes" id="UP000038045"/>
    </source>
</evidence>
<dbReference type="GO" id="GO:0006506">
    <property type="term" value="P:GPI anchor biosynthetic process"/>
    <property type="evidence" value="ECO:0007669"/>
    <property type="project" value="TreeGrafter"/>
</dbReference>
<dbReference type="PANTHER" id="PTHR46346">
    <property type="entry name" value="PHOSPHATIDYLINOSITOL N-ACETYLGLUCOSAMINYLTRANSFERASE SUBUNIT P"/>
    <property type="match status" value="1"/>
</dbReference>
<evidence type="ECO:0000256" key="3">
    <source>
        <dbReference type="ARBA" id="ARBA00022989"/>
    </source>
</evidence>
<dbReference type="Proteomes" id="UP000038045">
    <property type="component" value="Unplaced"/>
</dbReference>